<accession>A0AB35WBI8</accession>
<feature type="domain" description="Toxin VasX N-terminal region" evidence="1">
    <location>
        <begin position="6"/>
        <end position="160"/>
    </location>
</feature>
<dbReference type="Pfam" id="PF20249">
    <property type="entry name" value="VasX_N"/>
    <property type="match status" value="1"/>
</dbReference>
<dbReference type="RefSeq" id="WP_285161253.1">
    <property type="nucleotide sequence ID" value="NZ_JARTTH020000001.1"/>
</dbReference>
<comment type="caution">
    <text evidence="2">The sequence shown here is derived from an EMBL/GenBank/DDBJ whole genome shotgun (WGS) entry which is preliminary data.</text>
</comment>
<dbReference type="EMBL" id="JARTTH020000001">
    <property type="protein sequence ID" value="MEC6051165.1"/>
    <property type="molecule type" value="Genomic_DNA"/>
</dbReference>
<reference evidence="2" key="2">
    <citation type="submission" date="2024-01" db="EMBL/GenBank/DDBJ databases">
        <authorList>
            <person name="Macesic N."/>
        </authorList>
    </citation>
    <scope>NUCLEOTIDE SEQUENCE</scope>
    <source>
        <strain evidence="2">CPO078</strain>
    </source>
</reference>
<dbReference type="NCBIfam" id="NF041559">
    <property type="entry name" value="BTH_I2691_fam"/>
    <property type="match status" value="1"/>
</dbReference>
<organism evidence="2 3">
    <name type="scientific">Klebsiella michiganensis</name>
    <dbReference type="NCBI Taxonomy" id="1134687"/>
    <lineage>
        <taxon>Bacteria</taxon>
        <taxon>Pseudomonadati</taxon>
        <taxon>Pseudomonadota</taxon>
        <taxon>Gammaproteobacteria</taxon>
        <taxon>Enterobacterales</taxon>
        <taxon>Enterobacteriaceae</taxon>
        <taxon>Klebsiella/Raoultella group</taxon>
        <taxon>Klebsiella</taxon>
    </lineage>
</organism>
<evidence type="ECO:0000259" key="1">
    <source>
        <dbReference type="Pfam" id="PF20249"/>
    </source>
</evidence>
<proteinExistence type="predicted"/>
<gene>
    <name evidence="2" type="ORF">QAB24_011730</name>
</gene>
<evidence type="ECO:0000313" key="2">
    <source>
        <dbReference type="EMBL" id="MEC6051165.1"/>
    </source>
</evidence>
<dbReference type="CDD" id="cd20707">
    <property type="entry name" value="MIX_III"/>
    <property type="match status" value="1"/>
</dbReference>
<dbReference type="Proteomes" id="UP001175817">
    <property type="component" value="Unassembled WGS sequence"/>
</dbReference>
<reference evidence="2" key="1">
    <citation type="journal article" date="2023" name="Nat. Commun.">
        <title>Genomic dissection of endemic carbapenem resistance reveals metallo-beta-lactamase dissemination through clonal, plasmid and integron transfer.</title>
        <authorList>
            <person name="Macesic N."/>
            <person name="Hawkey J."/>
            <person name="Vezina B."/>
            <person name="Wisniewski J.A."/>
            <person name="Cottingham H."/>
            <person name="Blakeway L.V."/>
            <person name="Harshegyi T."/>
            <person name="Pragastis K."/>
            <person name="Badoordeen G.Z."/>
            <person name="Dennison A."/>
            <person name="Spelman D.W."/>
            <person name="Jenney A.W.J."/>
            <person name="Peleg A.Y."/>
        </authorList>
    </citation>
    <scope>NUCLEOTIDE SEQUENCE</scope>
    <source>
        <strain evidence="2">CPO078</strain>
    </source>
</reference>
<dbReference type="InterPro" id="IPR046864">
    <property type="entry name" value="VasX_N"/>
</dbReference>
<evidence type="ECO:0000313" key="3">
    <source>
        <dbReference type="Proteomes" id="UP001175817"/>
    </source>
</evidence>
<name>A0AB35WBI8_9ENTR</name>
<protein>
    <submittedName>
        <fullName evidence="2">T6SS effector BTH_I2691 family protein</fullName>
    </submittedName>
</protein>
<dbReference type="AlphaFoldDB" id="A0AB35WBI8"/>
<sequence>MACQGLCTTKGLTVLPVRYAVVPENINASLPGWANDPLITGVTLANNEKYTLRALRQGYLYVFYEKGKQGASYWQCYSVAPDGSLWLQQVASNPAPVEKALCETGEHIAQNVEFMSIESPDKCGNVWFAFSQYPWEQETLDRYRTRPEERIARMQKVMPSVAGAQRTKTGTDVTAASLNQVLDYQVPSVSGLLPGPDDAKVVNVSRVSSLWEPTEDNPWRVSHDVVKMQSSLYPWAQNRSGRAGATVTAMENRSEGMTPLLLPLWDPVGIVHELNGWSQDVLGRQAQFLQERELECATRTNLDAVRTLLEGNAESLEDAMRRRRMDSPLLTDEYLDTRLQALEKRYKDKPDVLAQIRADDRLVRRWHTQNVTASYPESVLMSPPEPLAAHQRRVAAIQAQVDEELALNLPEPSQDFSGVRAQSWAPYQKKLNTTRQANFDNCYTSLIDAVNAIFQKRIISVVNWLSAPVLLATLDDFHCEAQRAGLFYQSAVGMAMHGINSCPAGAAKIDGWWNEYSAKNRGNLLWRHVAANNPRLISELEPYLATVKGKKDEEVTPLTATAVTAALMQQVSNMKKLEGYYQKSLSAVVKGLRENAGKLEVQLFSTDAFIVTVGDRVSRILLVDKAGEKLATTAFRLVFMVRAGIPSETVHALVDEYLKDAPALRQTVLEGIRRSGRFMASRNEVTAIRQTMSSRLAEHFATEKGQAEYRLAGINSLLLVLNAMDFIYLCGQVREEKKPLSSLMASGLAMVSQGTSVILPAIEKGLEARKLTVSWVKGAGAAAGGVASLVSVYTDWLSMKAEFQNNRLFLMVVMGGKTFVDVLTVTKSVGLLLEAIGTILEVKGKEEASKIIDLGGKYIAKKLVDRYFGVRILAILITWEAMLAITLLQVVVTWISDDELQIWCKKCVFGTAPFNRSVADQNKALEAAIKDIS</sequence>
<dbReference type="InterPro" id="IPR048126">
    <property type="entry name" value="Toxin_VasX"/>
</dbReference>